<evidence type="ECO:0000256" key="4">
    <source>
        <dbReference type="SAM" id="Phobius"/>
    </source>
</evidence>
<dbReference type="PROSITE" id="PS50885">
    <property type="entry name" value="HAMP"/>
    <property type="match status" value="1"/>
</dbReference>
<evidence type="ECO:0000313" key="8">
    <source>
        <dbReference type="Proteomes" id="UP000266426"/>
    </source>
</evidence>
<dbReference type="CDD" id="cd11386">
    <property type="entry name" value="MCP_signal"/>
    <property type="match status" value="1"/>
</dbReference>
<keyword evidence="1" id="KW-0145">Chemotaxis</keyword>
<keyword evidence="4" id="KW-0472">Membrane</keyword>
<evidence type="ECO:0000256" key="1">
    <source>
        <dbReference type="ARBA" id="ARBA00022500"/>
    </source>
</evidence>
<dbReference type="CDD" id="cd06225">
    <property type="entry name" value="HAMP"/>
    <property type="match status" value="1"/>
</dbReference>
<feature type="domain" description="Methyl-accepting transducer" evidence="5">
    <location>
        <begin position="335"/>
        <end position="564"/>
    </location>
</feature>
<dbReference type="PROSITE" id="PS50111">
    <property type="entry name" value="CHEMOTAXIS_TRANSDUC_2"/>
    <property type="match status" value="1"/>
</dbReference>
<evidence type="ECO:0000259" key="5">
    <source>
        <dbReference type="PROSITE" id="PS50111"/>
    </source>
</evidence>
<dbReference type="Gene3D" id="1.10.287.950">
    <property type="entry name" value="Methyl-accepting chemotaxis protein"/>
    <property type="match status" value="2"/>
</dbReference>
<protein>
    <submittedName>
        <fullName evidence="7">HAMP domain-containing protein</fullName>
    </submittedName>
</protein>
<comment type="similarity">
    <text evidence="2">Belongs to the methyl-accepting chemotaxis (MCP) protein family.</text>
</comment>
<evidence type="ECO:0000256" key="3">
    <source>
        <dbReference type="PROSITE-ProRule" id="PRU00284"/>
    </source>
</evidence>
<dbReference type="EMBL" id="QZJZ01000042">
    <property type="protein sequence ID" value="RJP59753.1"/>
    <property type="molecule type" value="Genomic_DNA"/>
</dbReference>
<dbReference type="Pfam" id="PF00672">
    <property type="entry name" value="HAMP"/>
    <property type="match status" value="1"/>
</dbReference>
<dbReference type="InterPro" id="IPR024478">
    <property type="entry name" value="HlyB_4HB_MCP"/>
</dbReference>
<gene>
    <name evidence="7" type="ORF">C4541_05470</name>
</gene>
<evidence type="ECO:0000259" key="6">
    <source>
        <dbReference type="PROSITE" id="PS50885"/>
    </source>
</evidence>
<dbReference type="GO" id="GO:0006935">
    <property type="term" value="P:chemotaxis"/>
    <property type="evidence" value="ECO:0007669"/>
    <property type="project" value="UniProtKB-KW"/>
</dbReference>
<dbReference type="InterPro" id="IPR051310">
    <property type="entry name" value="MCP_chemotaxis"/>
</dbReference>
<organism evidence="7 8">
    <name type="scientific">Candidatus Auribacter fodinae</name>
    <dbReference type="NCBI Taxonomy" id="2093366"/>
    <lineage>
        <taxon>Bacteria</taxon>
        <taxon>Pseudomonadati</taxon>
        <taxon>Candidatus Auribacterota</taxon>
        <taxon>Candidatus Auribacteria</taxon>
        <taxon>Candidatus Auribacterales</taxon>
        <taxon>Candidatus Auribacteraceae</taxon>
        <taxon>Candidatus Auribacter</taxon>
    </lineage>
</organism>
<comment type="caution">
    <text evidence="7">The sequence shown here is derived from an EMBL/GenBank/DDBJ whole genome shotgun (WGS) entry which is preliminary data.</text>
</comment>
<feature type="transmembrane region" description="Helical" evidence="4">
    <location>
        <begin position="16"/>
        <end position="36"/>
    </location>
</feature>
<dbReference type="InterPro" id="IPR004089">
    <property type="entry name" value="MCPsignal_dom"/>
</dbReference>
<dbReference type="PANTHER" id="PTHR43531">
    <property type="entry name" value="PROTEIN ICFG"/>
    <property type="match status" value="1"/>
</dbReference>
<sequence>MSITNVYKNMKIGNKLFAAFAITGIFMIVIGVTAYINGKNIQKQITEICKTTIPCIDYLIETDRDLQQLLVAERTMIFADASSDLFKELVDEYNTNLQQAEKRWNSFCSLAVADEEKAIISQYNTAKEEWQKVSRQVVDSRASDTREGRRIAIDVTIGEAKAKFEQMRDYLNQLQEINLKMADDAYTTASKAYSKTVFVLLFVTLLAFVAGALAAYLIGKSIVTSINLVNREISDLAHGEGDLTRQLKVDSQDEIGQLAQNFNLFMTKWRDIIQSIKNVSASVASFAGKLSETSQTMSKSSQDLAASVHEVSSSVTQMNNGVQDVVKSVETQTASVTETTAAVEEIARNISMVLKSVESQSAAINESTAAVEQLVTSIKQVAQNSLKVNDIAKDVATKTNTGNKAAKETVEGMKAISESSKKINSIISVITGIASQTNLLALNAAIEAARAGDAGKGFAVVADEVRNLAEQSQQAAKEITDLITEANQRAENGVDLVEGVYNSIVEITESIDEVSHLINDVSTATNEQERGSIEIAHSMEELNQVTQSIFTAMEEQNKGTEEISKAMQQLAMISQEINEAMSQQASASEEITRVVQQVSHIAETNEDGAIQSVEVSKDLTAQSQTLDQQLCGLKVE</sequence>
<dbReference type="SMART" id="SM00304">
    <property type="entry name" value="HAMP"/>
    <property type="match status" value="1"/>
</dbReference>
<feature type="domain" description="HAMP" evidence="6">
    <location>
        <begin position="220"/>
        <end position="274"/>
    </location>
</feature>
<dbReference type="PANTHER" id="PTHR43531:SF11">
    <property type="entry name" value="METHYL-ACCEPTING CHEMOTAXIS PROTEIN 3"/>
    <property type="match status" value="1"/>
</dbReference>
<dbReference type="AlphaFoldDB" id="A0A3A4R539"/>
<dbReference type="Pfam" id="PF12729">
    <property type="entry name" value="4HB_MCP_1"/>
    <property type="match status" value="1"/>
</dbReference>
<dbReference type="InterPro" id="IPR003660">
    <property type="entry name" value="HAMP_dom"/>
</dbReference>
<dbReference type="GO" id="GO:0007165">
    <property type="term" value="P:signal transduction"/>
    <property type="evidence" value="ECO:0007669"/>
    <property type="project" value="UniProtKB-KW"/>
</dbReference>
<dbReference type="Proteomes" id="UP000266426">
    <property type="component" value="Unassembled WGS sequence"/>
</dbReference>
<reference evidence="7 8" key="1">
    <citation type="journal article" date="2017" name="ISME J.">
        <title>Energy and carbon metabolisms in a deep terrestrial subsurface fluid microbial community.</title>
        <authorList>
            <person name="Momper L."/>
            <person name="Jungbluth S.P."/>
            <person name="Lee M.D."/>
            <person name="Amend J.P."/>
        </authorList>
    </citation>
    <scope>NUCLEOTIDE SEQUENCE [LARGE SCALE GENOMIC DNA]</scope>
    <source>
        <strain evidence="7">SURF_26</strain>
    </source>
</reference>
<evidence type="ECO:0000313" key="7">
    <source>
        <dbReference type="EMBL" id="RJP59753.1"/>
    </source>
</evidence>
<accession>A0A3A4R539</accession>
<name>A0A3A4R539_9BACT</name>
<keyword evidence="3" id="KW-0807">Transducer</keyword>
<dbReference type="GO" id="GO:0004888">
    <property type="term" value="F:transmembrane signaling receptor activity"/>
    <property type="evidence" value="ECO:0007669"/>
    <property type="project" value="TreeGrafter"/>
</dbReference>
<dbReference type="SMART" id="SM00283">
    <property type="entry name" value="MA"/>
    <property type="match status" value="1"/>
</dbReference>
<feature type="transmembrane region" description="Helical" evidence="4">
    <location>
        <begin position="197"/>
        <end position="218"/>
    </location>
</feature>
<dbReference type="Pfam" id="PF00015">
    <property type="entry name" value="MCPsignal"/>
    <property type="match status" value="1"/>
</dbReference>
<evidence type="ECO:0000256" key="2">
    <source>
        <dbReference type="ARBA" id="ARBA00029447"/>
    </source>
</evidence>
<dbReference type="GO" id="GO:0005886">
    <property type="term" value="C:plasma membrane"/>
    <property type="evidence" value="ECO:0007669"/>
    <property type="project" value="TreeGrafter"/>
</dbReference>
<keyword evidence="4" id="KW-1133">Transmembrane helix</keyword>
<keyword evidence="4" id="KW-0812">Transmembrane</keyword>
<proteinExistence type="inferred from homology"/>
<dbReference type="SUPFAM" id="SSF58104">
    <property type="entry name" value="Methyl-accepting chemotaxis protein (MCP) signaling domain"/>
    <property type="match status" value="3"/>
</dbReference>